<gene>
    <name evidence="2" type="ORF">PoB_007054800</name>
</gene>
<dbReference type="SMART" id="SM00254">
    <property type="entry name" value="ShKT"/>
    <property type="match status" value="4"/>
</dbReference>
<organism evidence="2 3">
    <name type="scientific">Plakobranchus ocellatus</name>
    <dbReference type="NCBI Taxonomy" id="259542"/>
    <lineage>
        <taxon>Eukaryota</taxon>
        <taxon>Metazoa</taxon>
        <taxon>Spiralia</taxon>
        <taxon>Lophotrochozoa</taxon>
        <taxon>Mollusca</taxon>
        <taxon>Gastropoda</taxon>
        <taxon>Heterobranchia</taxon>
        <taxon>Euthyneura</taxon>
        <taxon>Panpulmonata</taxon>
        <taxon>Sacoglossa</taxon>
        <taxon>Placobranchoidea</taxon>
        <taxon>Plakobranchidae</taxon>
        <taxon>Plakobranchus</taxon>
    </lineage>
</organism>
<evidence type="ECO:0000313" key="3">
    <source>
        <dbReference type="Proteomes" id="UP000735302"/>
    </source>
</evidence>
<comment type="caution">
    <text evidence="2">The sequence shown here is derived from an EMBL/GenBank/DDBJ whole genome shotgun (WGS) entry which is preliminary data.</text>
</comment>
<dbReference type="AlphaFoldDB" id="A0AAV4DIE8"/>
<feature type="domain" description="ShKT" evidence="1">
    <location>
        <begin position="549"/>
        <end position="585"/>
    </location>
</feature>
<keyword evidence="3" id="KW-1185">Reference proteome</keyword>
<feature type="domain" description="ShKT" evidence="1">
    <location>
        <begin position="165"/>
        <end position="212"/>
    </location>
</feature>
<feature type="domain" description="ShKT" evidence="1">
    <location>
        <begin position="506"/>
        <end position="543"/>
    </location>
</feature>
<dbReference type="InterPro" id="IPR003582">
    <property type="entry name" value="ShKT_dom"/>
</dbReference>
<dbReference type="EMBL" id="BLXT01007928">
    <property type="protein sequence ID" value="GFO44043.1"/>
    <property type="molecule type" value="Genomic_DNA"/>
</dbReference>
<sequence>MFCLITTCKVAVQGQLHPDDGGVTCFRCDDTNRHNFPMCLQHPIKCAAGQVCRVRYGHGTLGHVPHINCKSQQDCIASFHNHHLQCQEGGYQVDREICQQCCDSNECVSNLTNYLSLELISSKNLFCPGRCHVDDVQKCAHTGQVCNRVRFCKVRIDHADVITGSCVDDHLYPSCMKGLDTQRCPDNFTEDHDLCRSRLSLGMCPETCGICAAVGSNVCKDNSALCGTLKLAEPNFCDSENGLFECPTTCGKCDQLLESVILSVLNSTSPGNPESTVVAQGTTTPNPVDCSTIKAEDCVHVAPLCKTTFLGVVCPDQCQLCDEASTYGQLHPDDIGVTCYTCEDNDWANFPRCLQNPIKCDDGDVCMIRHGFGTDAHVPEIYCENPTVCKSDLDDHQIPCKGGGVRIDDDANIPSNRITGYCIDDHLYSRCQDDLNNNPCPVDYKNSSAYDGTNQYRCTHDCCTTNECLFPHFGIHMAHAVIPATIAPNTSSSGNNDGLWQKLHGSCEDTLNLELCQSLKKDHDLCRSRLSLSMCPETCGICAAVGSSVCADNNVLCPDMQNSDAGFCDTEEGLFECPTTCGKCDQLLESVIMSVLNGTFTGGSSPTVTATSGSPTAAPMDCSSIKPNDCVHVGPLCKTTFLGVVCPDQCDFCADGEGTSAL</sequence>
<evidence type="ECO:0000259" key="1">
    <source>
        <dbReference type="SMART" id="SM00254"/>
    </source>
</evidence>
<accession>A0AAV4DIE8</accession>
<proteinExistence type="predicted"/>
<protein>
    <recommendedName>
        <fullName evidence="1">ShKT domain-containing protein</fullName>
    </recommendedName>
</protein>
<dbReference type="Proteomes" id="UP000735302">
    <property type="component" value="Unassembled WGS sequence"/>
</dbReference>
<name>A0AAV4DIE8_9GAST</name>
<feature type="domain" description="ShKT" evidence="1">
    <location>
        <begin position="218"/>
        <end position="254"/>
    </location>
</feature>
<evidence type="ECO:0000313" key="2">
    <source>
        <dbReference type="EMBL" id="GFO44043.1"/>
    </source>
</evidence>
<reference evidence="2 3" key="1">
    <citation type="journal article" date="2021" name="Elife">
        <title>Chloroplast acquisition without the gene transfer in kleptoplastic sea slugs, Plakobranchus ocellatus.</title>
        <authorList>
            <person name="Maeda T."/>
            <person name="Takahashi S."/>
            <person name="Yoshida T."/>
            <person name="Shimamura S."/>
            <person name="Takaki Y."/>
            <person name="Nagai Y."/>
            <person name="Toyoda A."/>
            <person name="Suzuki Y."/>
            <person name="Arimoto A."/>
            <person name="Ishii H."/>
            <person name="Satoh N."/>
            <person name="Nishiyama T."/>
            <person name="Hasebe M."/>
            <person name="Maruyama T."/>
            <person name="Minagawa J."/>
            <person name="Obokata J."/>
            <person name="Shigenobu S."/>
        </authorList>
    </citation>
    <scope>NUCLEOTIDE SEQUENCE [LARGE SCALE GENOMIC DNA]</scope>
</reference>